<feature type="transmembrane region" description="Helical" evidence="7">
    <location>
        <begin position="90"/>
        <end position="112"/>
    </location>
</feature>
<protein>
    <submittedName>
        <fullName evidence="9">Threonine/homoserine efflux transporter RhtA</fullName>
    </submittedName>
</protein>
<dbReference type="EMBL" id="FNVO01000004">
    <property type="protein sequence ID" value="SEG34493.1"/>
    <property type="molecule type" value="Genomic_DNA"/>
</dbReference>
<dbReference type="InterPro" id="IPR050638">
    <property type="entry name" value="AA-Vitamin_Transporters"/>
</dbReference>
<keyword evidence="5 7" id="KW-0472">Membrane</keyword>
<evidence type="ECO:0000256" key="6">
    <source>
        <dbReference type="SAM" id="MobiDB-lite"/>
    </source>
</evidence>
<accession>A0A1H5ZD91</accession>
<feature type="transmembrane region" description="Helical" evidence="7">
    <location>
        <begin position="201"/>
        <end position="222"/>
    </location>
</feature>
<sequence>MASAGKQGYLDGLPISTVFLMPMAPSRTSLGTTLCLISAAGFGMSAVFAKETYQAGAGVQTMLTVRFALAALLFWALVAWRRPAFPAGRTLLTCVGLGAVGYACQATFYFGSLARIDGSLAALLLYTFPPIVTVIAIALGRESMDRRRLTALACSVLGVLLLLGSGVRPGAAGGVALALAAACTYALYLTVANGLPEDLDLYLVSAIVCTSAAVSLALISVSTGSWQPPAQPDGWLWTGLLAVFSTFVPIICMLAGMRVVGASTAAIVSYAEPAVTVASTALVYGERLAPTQFLGGAVVLVAVLILSSDRAWPSPALRRAFRRNATPALTDEHVEPHPSPAVAGRAGAGNG</sequence>
<dbReference type="InterPro" id="IPR000620">
    <property type="entry name" value="EamA_dom"/>
</dbReference>
<feature type="domain" description="EamA" evidence="8">
    <location>
        <begin position="31"/>
        <end position="163"/>
    </location>
</feature>
<comment type="subcellular location">
    <subcellularLocation>
        <location evidence="1">Membrane</location>
        <topology evidence="1">Multi-pass membrane protein</topology>
    </subcellularLocation>
</comment>
<evidence type="ECO:0000256" key="1">
    <source>
        <dbReference type="ARBA" id="ARBA00004141"/>
    </source>
</evidence>
<evidence type="ECO:0000256" key="7">
    <source>
        <dbReference type="SAM" id="Phobius"/>
    </source>
</evidence>
<reference evidence="10" key="1">
    <citation type="submission" date="2016-10" db="EMBL/GenBank/DDBJ databases">
        <authorList>
            <person name="Varghese N."/>
            <person name="Submissions S."/>
        </authorList>
    </citation>
    <scope>NUCLEOTIDE SEQUENCE [LARGE SCALE GENOMIC DNA]</scope>
    <source>
        <strain evidence="10">DSM 43163</strain>
    </source>
</reference>
<evidence type="ECO:0000259" key="8">
    <source>
        <dbReference type="Pfam" id="PF00892"/>
    </source>
</evidence>
<keyword evidence="4 7" id="KW-1133">Transmembrane helix</keyword>
<dbReference type="Pfam" id="PF00892">
    <property type="entry name" value="EamA"/>
    <property type="match status" value="2"/>
</dbReference>
<evidence type="ECO:0000256" key="2">
    <source>
        <dbReference type="ARBA" id="ARBA00007362"/>
    </source>
</evidence>
<proteinExistence type="inferred from homology"/>
<feature type="domain" description="EamA" evidence="8">
    <location>
        <begin position="174"/>
        <end position="307"/>
    </location>
</feature>
<organism evidence="9 10">
    <name type="scientific">Thermomonospora echinospora</name>
    <dbReference type="NCBI Taxonomy" id="1992"/>
    <lineage>
        <taxon>Bacteria</taxon>
        <taxon>Bacillati</taxon>
        <taxon>Actinomycetota</taxon>
        <taxon>Actinomycetes</taxon>
        <taxon>Streptosporangiales</taxon>
        <taxon>Thermomonosporaceae</taxon>
        <taxon>Thermomonospora</taxon>
    </lineage>
</organism>
<name>A0A1H5ZD91_9ACTN</name>
<feature type="region of interest" description="Disordered" evidence="6">
    <location>
        <begin position="328"/>
        <end position="351"/>
    </location>
</feature>
<dbReference type="AlphaFoldDB" id="A0A1H5ZD91"/>
<dbReference type="Proteomes" id="UP000236723">
    <property type="component" value="Unassembled WGS sequence"/>
</dbReference>
<dbReference type="PANTHER" id="PTHR32322:SF2">
    <property type="entry name" value="EAMA DOMAIN-CONTAINING PROTEIN"/>
    <property type="match status" value="1"/>
</dbReference>
<keyword evidence="3 7" id="KW-0812">Transmembrane</keyword>
<dbReference type="PANTHER" id="PTHR32322">
    <property type="entry name" value="INNER MEMBRANE TRANSPORTER"/>
    <property type="match status" value="1"/>
</dbReference>
<feature type="transmembrane region" description="Helical" evidence="7">
    <location>
        <begin position="118"/>
        <end position="137"/>
    </location>
</feature>
<evidence type="ECO:0000313" key="10">
    <source>
        <dbReference type="Proteomes" id="UP000236723"/>
    </source>
</evidence>
<gene>
    <name evidence="9" type="ORF">SAMN04489712_104501</name>
</gene>
<evidence type="ECO:0000256" key="3">
    <source>
        <dbReference type="ARBA" id="ARBA00022692"/>
    </source>
</evidence>
<feature type="transmembrane region" description="Helical" evidence="7">
    <location>
        <begin position="149"/>
        <end position="165"/>
    </location>
</feature>
<dbReference type="GO" id="GO:0016020">
    <property type="term" value="C:membrane"/>
    <property type="evidence" value="ECO:0007669"/>
    <property type="project" value="UniProtKB-SubCell"/>
</dbReference>
<evidence type="ECO:0000313" key="9">
    <source>
        <dbReference type="EMBL" id="SEG34493.1"/>
    </source>
</evidence>
<dbReference type="InterPro" id="IPR037185">
    <property type="entry name" value="EmrE-like"/>
</dbReference>
<keyword evidence="10" id="KW-1185">Reference proteome</keyword>
<feature type="transmembrane region" description="Helical" evidence="7">
    <location>
        <begin position="234"/>
        <end position="255"/>
    </location>
</feature>
<feature type="transmembrane region" description="Helical" evidence="7">
    <location>
        <begin position="55"/>
        <end position="78"/>
    </location>
</feature>
<feature type="transmembrane region" description="Helical" evidence="7">
    <location>
        <begin position="30"/>
        <end position="49"/>
    </location>
</feature>
<dbReference type="Gene3D" id="1.10.3730.20">
    <property type="match status" value="1"/>
</dbReference>
<evidence type="ECO:0000256" key="4">
    <source>
        <dbReference type="ARBA" id="ARBA00022989"/>
    </source>
</evidence>
<comment type="similarity">
    <text evidence="2">Belongs to the EamA transporter family.</text>
</comment>
<feature type="transmembrane region" description="Helical" evidence="7">
    <location>
        <begin position="171"/>
        <end position="189"/>
    </location>
</feature>
<evidence type="ECO:0000256" key="5">
    <source>
        <dbReference type="ARBA" id="ARBA00023136"/>
    </source>
</evidence>
<dbReference type="SUPFAM" id="SSF103481">
    <property type="entry name" value="Multidrug resistance efflux transporter EmrE"/>
    <property type="match status" value="2"/>
</dbReference>